<proteinExistence type="predicted"/>
<evidence type="ECO:0000313" key="2">
    <source>
        <dbReference type="Proteomes" id="UP001234297"/>
    </source>
</evidence>
<organism evidence="1 2">
    <name type="scientific">Persea americana</name>
    <name type="common">Avocado</name>
    <dbReference type="NCBI Taxonomy" id="3435"/>
    <lineage>
        <taxon>Eukaryota</taxon>
        <taxon>Viridiplantae</taxon>
        <taxon>Streptophyta</taxon>
        <taxon>Embryophyta</taxon>
        <taxon>Tracheophyta</taxon>
        <taxon>Spermatophyta</taxon>
        <taxon>Magnoliopsida</taxon>
        <taxon>Magnoliidae</taxon>
        <taxon>Laurales</taxon>
        <taxon>Lauraceae</taxon>
        <taxon>Persea</taxon>
    </lineage>
</organism>
<dbReference type="EMBL" id="CM056811">
    <property type="protein sequence ID" value="KAJ8635706.1"/>
    <property type="molecule type" value="Genomic_DNA"/>
</dbReference>
<protein>
    <submittedName>
        <fullName evidence="1">Uncharacterized protein</fullName>
    </submittedName>
</protein>
<evidence type="ECO:0000313" key="1">
    <source>
        <dbReference type="EMBL" id="KAJ8635706.1"/>
    </source>
</evidence>
<dbReference type="Proteomes" id="UP001234297">
    <property type="component" value="Chromosome 3"/>
</dbReference>
<keyword evidence="2" id="KW-1185">Reference proteome</keyword>
<gene>
    <name evidence="1" type="ORF">MRB53_009973</name>
</gene>
<name>A0ACC2LRP5_PERAE</name>
<accession>A0ACC2LRP5</accession>
<reference evidence="1 2" key="1">
    <citation type="journal article" date="2022" name="Hortic Res">
        <title>A haplotype resolved chromosomal level avocado genome allows analysis of novel avocado genes.</title>
        <authorList>
            <person name="Nath O."/>
            <person name="Fletcher S.J."/>
            <person name="Hayward A."/>
            <person name="Shaw L.M."/>
            <person name="Masouleh A.K."/>
            <person name="Furtado A."/>
            <person name="Henry R.J."/>
            <person name="Mitter N."/>
        </authorList>
    </citation>
    <scope>NUCLEOTIDE SEQUENCE [LARGE SCALE GENOMIC DNA]</scope>
    <source>
        <strain evidence="2">cv. Hass</strain>
    </source>
</reference>
<sequence>MPPKRKLYVKPEALTKEKNSYRANRNSNIQRKIPRLEQFLEGPTRRRVSPEDEDDDFNMEYMPSRSEEELSSTGEDDLEDEVVGSAAEKRMKALGVKLIVPLGEMSGAFEGVNASTFEVELGSHIQRIAPYDKPTWSVVDDGTRETIYMAVSQKFDFGDWKTDQPVNVAVHKLAMHIYREFRSELHKKYKQLLGEGCDPKQYPPDPQRAAQWISMIEHKWKTPEWKNMTKRDARTDDPTNLTNTPERPELEAICTRLGRWAAVGLPEQSGELLDRILSRLVLDFIVLAVGS</sequence>
<comment type="caution">
    <text evidence="1">The sequence shown here is derived from an EMBL/GenBank/DDBJ whole genome shotgun (WGS) entry which is preliminary data.</text>
</comment>